<keyword evidence="4" id="KW-1185">Reference proteome</keyword>
<dbReference type="EMBL" id="SDMP01000005">
    <property type="protein sequence ID" value="RYR57282.1"/>
    <property type="molecule type" value="Genomic_DNA"/>
</dbReference>
<dbReference type="GO" id="GO:0005975">
    <property type="term" value="P:carbohydrate metabolic process"/>
    <property type="evidence" value="ECO:0007669"/>
    <property type="project" value="TreeGrafter"/>
</dbReference>
<sequence>MAAKFLRMNELKDQGLDVYNSKQVRDKQIARIIRKITTIAAAIYLRMAGWPPVLPSNQLSYTENFLYMLDSLKKRILKQRLKVPPALNQFTKPLDKNLEQPPLQEQEQEQDHHESFILVEPEIKEAVKPELDIGCLSKSIVLERWSKTAKVELEGSSPMNEEGDVNAV</sequence>
<organism evidence="3 4">
    <name type="scientific">Arachis hypogaea</name>
    <name type="common">Peanut</name>
    <dbReference type="NCBI Taxonomy" id="3818"/>
    <lineage>
        <taxon>Eukaryota</taxon>
        <taxon>Viridiplantae</taxon>
        <taxon>Streptophyta</taxon>
        <taxon>Embryophyta</taxon>
        <taxon>Tracheophyta</taxon>
        <taxon>Spermatophyta</taxon>
        <taxon>Magnoliopsida</taxon>
        <taxon>eudicotyledons</taxon>
        <taxon>Gunneridae</taxon>
        <taxon>Pentapetalae</taxon>
        <taxon>rosids</taxon>
        <taxon>fabids</taxon>
        <taxon>Fabales</taxon>
        <taxon>Fabaceae</taxon>
        <taxon>Papilionoideae</taxon>
        <taxon>50 kb inversion clade</taxon>
        <taxon>dalbergioids sensu lato</taxon>
        <taxon>Dalbergieae</taxon>
        <taxon>Pterocarpus clade</taxon>
        <taxon>Arachis</taxon>
    </lineage>
</organism>
<comment type="similarity">
    <text evidence="1">Belongs to the citrate synthase family.</text>
</comment>
<gene>
    <name evidence="3" type="ORF">Ahy_A05g023006</name>
</gene>
<dbReference type="PANTHER" id="PTHR11739">
    <property type="entry name" value="CITRATE SYNTHASE"/>
    <property type="match status" value="1"/>
</dbReference>
<dbReference type="STRING" id="3818.A0A445D264"/>
<name>A0A445D264_ARAHY</name>
<protein>
    <submittedName>
        <fullName evidence="3">Uncharacterized protein</fullName>
    </submittedName>
</protein>
<dbReference type="GO" id="GO:0005759">
    <property type="term" value="C:mitochondrial matrix"/>
    <property type="evidence" value="ECO:0007669"/>
    <property type="project" value="TreeGrafter"/>
</dbReference>
<dbReference type="PANTHER" id="PTHR11739:SF4">
    <property type="entry name" value="CITRATE SYNTHASE, PEROXISOMAL"/>
    <property type="match status" value="1"/>
</dbReference>
<proteinExistence type="inferred from homology"/>
<dbReference type="InterPro" id="IPR036969">
    <property type="entry name" value="Citrate_synthase_sf"/>
</dbReference>
<dbReference type="InterPro" id="IPR002020">
    <property type="entry name" value="Citrate_synthase"/>
</dbReference>
<comment type="caution">
    <text evidence="3">The sequence shown here is derived from an EMBL/GenBank/DDBJ whole genome shotgun (WGS) entry which is preliminary data.</text>
</comment>
<dbReference type="Pfam" id="PF00285">
    <property type="entry name" value="Citrate_synt"/>
    <property type="match status" value="1"/>
</dbReference>
<dbReference type="InterPro" id="IPR016142">
    <property type="entry name" value="Citrate_synth-like_lrg_a-sub"/>
</dbReference>
<dbReference type="Proteomes" id="UP000289738">
    <property type="component" value="Chromosome A05"/>
</dbReference>
<dbReference type="AlphaFoldDB" id="A0A445D264"/>
<evidence type="ECO:0000313" key="3">
    <source>
        <dbReference type="EMBL" id="RYR57282.1"/>
    </source>
</evidence>
<evidence type="ECO:0000313" key="4">
    <source>
        <dbReference type="Proteomes" id="UP000289738"/>
    </source>
</evidence>
<evidence type="ECO:0000256" key="2">
    <source>
        <dbReference type="ARBA" id="ARBA00022679"/>
    </source>
</evidence>
<reference evidence="3 4" key="1">
    <citation type="submission" date="2019-01" db="EMBL/GenBank/DDBJ databases">
        <title>Sequencing of cultivated peanut Arachis hypogaea provides insights into genome evolution and oil improvement.</title>
        <authorList>
            <person name="Chen X."/>
        </authorList>
    </citation>
    <scope>NUCLEOTIDE SEQUENCE [LARGE SCALE GENOMIC DNA]</scope>
    <source>
        <strain evidence="4">cv. Fuhuasheng</strain>
        <tissue evidence="3">Leaves</tissue>
    </source>
</reference>
<accession>A0A445D264</accession>
<dbReference type="SUPFAM" id="SSF48256">
    <property type="entry name" value="Citrate synthase"/>
    <property type="match status" value="1"/>
</dbReference>
<keyword evidence="2" id="KW-0808">Transferase</keyword>
<dbReference type="Gene3D" id="1.10.580.10">
    <property type="entry name" value="Citrate Synthase, domain 1"/>
    <property type="match status" value="1"/>
</dbReference>
<dbReference type="GO" id="GO:0006099">
    <property type="term" value="P:tricarboxylic acid cycle"/>
    <property type="evidence" value="ECO:0007669"/>
    <property type="project" value="TreeGrafter"/>
</dbReference>
<dbReference type="GO" id="GO:0046912">
    <property type="term" value="F:acyltransferase activity, acyl groups converted into alkyl on transfer"/>
    <property type="evidence" value="ECO:0007669"/>
    <property type="project" value="InterPro"/>
</dbReference>
<evidence type="ECO:0000256" key="1">
    <source>
        <dbReference type="ARBA" id="ARBA00010566"/>
    </source>
</evidence>